<dbReference type="Pfam" id="PF22725">
    <property type="entry name" value="GFO_IDH_MocA_C3"/>
    <property type="match status" value="1"/>
</dbReference>
<gene>
    <name evidence="3" type="ORF">ACFPP9_19240</name>
</gene>
<evidence type="ECO:0000313" key="4">
    <source>
        <dbReference type="Proteomes" id="UP001596150"/>
    </source>
</evidence>
<dbReference type="Gene3D" id="3.30.360.10">
    <property type="entry name" value="Dihydrodipicolinate Reductase, domain 2"/>
    <property type="match status" value="1"/>
</dbReference>
<dbReference type="InterPro" id="IPR000683">
    <property type="entry name" value="Gfo/Idh/MocA-like_OxRdtase_N"/>
</dbReference>
<feature type="domain" description="GFO/IDH/MocA-like oxidoreductase" evidence="2">
    <location>
        <begin position="134"/>
        <end position="254"/>
    </location>
</feature>
<dbReference type="Pfam" id="PF01408">
    <property type="entry name" value="GFO_IDH_MocA"/>
    <property type="match status" value="1"/>
</dbReference>
<dbReference type="Gene3D" id="3.40.50.720">
    <property type="entry name" value="NAD(P)-binding Rossmann-like Domain"/>
    <property type="match status" value="1"/>
</dbReference>
<feature type="domain" description="Gfo/Idh/MocA-like oxidoreductase N-terminal" evidence="1">
    <location>
        <begin position="3"/>
        <end position="118"/>
    </location>
</feature>
<dbReference type="SUPFAM" id="SSF51735">
    <property type="entry name" value="NAD(P)-binding Rossmann-fold domains"/>
    <property type="match status" value="1"/>
</dbReference>
<dbReference type="SUPFAM" id="SSF55347">
    <property type="entry name" value="Glyceraldehyde-3-phosphate dehydrogenase-like, C-terminal domain"/>
    <property type="match status" value="1"/>
</dbReference>
<protein>
    <submittedName>
        <fullName evidence="3">Gfo/Idh/MocA family protein</fullName>
    </submittedName>
</protein>
<dbReference type="RefSeq" id="WP_266345308.1">
    <property type="nucleotide sequence ID" value="NZ_JAPKNH010000007.1"/>
</dbReference>
<name>A0ABW0PZQ6_9HYPH</name>
<dbReference type="PANTHER" id="PTHR43377:SF1">
    <property type="entry name" value="BILIVERDIN REDUCTASE A"/>
    <property type="match status" value="1"/>
</dbReference>
<dbReference type="EMBL" id="JBHSML010000012">
    <property type="protein sequence ID" value="MFC5517923.1"/>
    <property type="molecule type" value="Genomic_DNA"/>
</dbReference>
<reference evidence="4" key="1">
    <citation type="journal article" date="2019" name="Int. J. Syst. Evol. Microbiol.">
        <title>The Global Catalogue of Microorganisms (GCM) 10K type strain sequencing project: providing services to taxonomists for standard genome sequencing and annotation.</title>
        <authorList>
            <consortium name="The Broad Institute Genomics Platform"/>
            <consortium name="The Broad Institute Genome Sequencing Center for Infectious Disease"/>
            <person name="Wu L."/>
            <person name="Ma J."/>
        </authorList>
    </citation>
    <scope>NUCLEOTIDE SEQUENCE [LARGE SCALE GENOMIC DNA]</scope>
    <source>
        <strain evidence="4">KACC 12633</strain>
    </source>
</reference>
<evidence type="ECO:0000259" key="1">
    <source>
        <dbReference type="Pfam" id="PF01408"/>
    </source>
</evidence>
<accession>A0ABW0PZQ6</accession>
<dbReference type="InterPro" id="IPR055170">
    <property type="entry name" value="GFO_IDH_MocA-like_dom"/>
</dbReference>
<evidence type="ECO:0000259" key="2">
    <source>
        <dbReference type="Pfam" id="PF22725"/>
    </source>
</evidence>
<comment type="caution">
    <text evidence="3">The sequence shown here is derived from an EMBL/GenBank/DDBJ whole genome shotgun (WGS) entry which is preliminary data.</text>
</comment>
<keyword evidence="4" id="KW-1185">Reference proteome</keyword>
<dbReference type="InterPro" id="IPR051450">
    <property type="entry name" value="Gfo/Idh/MocA_Oxidoreductases"/>
</dbReference>
<dbReference type="PANTHER" id="PTHR43377">
    <property type="entry name" value="BILIVERDIN REDUCTASE A"/>
    <property type="match status" value="1"/>
</dbReference>
<sequence length="367" mass="40001">MVRIYLIGAGVIARHHADAALHLGEPVELHVFDPSAEAIAAFMARAPDAIVHEDLESLLSGEPRPDDIVIVATPPRSHAALAIQAFQSGRHVLSEKPLGMSAEEAREMFAAARAAGKHLGDCSMRFLGYEAEEAIRKSLDEGELGELYHVTCRHRVQRGRSGIEYQPEARWFLDRSRSGGGVLMDWSVYDLATLFDLLQPVRIEIRDAWTAKPETSADPADVVFDVETHVGAAMRLTLADGHTVALSYERASCTHGTPGMLLELEGLRGAATWQWLPYLDNSTTVTLRRDAGGTEAADSFPIDGSPNWHHRPLVYFHRSLRGGKGPLISDERALFNFAVIQAIYDVAADGKPVTVTLGERTPATAAA</sequence>
<proteinExistence type="predicted"/>
<evidence type="ECO:0000313" key="3">
    <source>
        <dbReference type="EMBL" id="MFC5517923.1"/>
    </source>
</evidence>
<dbReference type="InterPro" id="IPR036291">
    <property type="entry name" value="NAD(P)-bd_dom_sf"/>
</dbReference>
<organism evidence="3 4">
    <name type="scientific">Kaistia terrae</name>
    <dbReference type="NCBI Taxonomy" id="537017"/>
    <lineage>
        <taxon>Bacteria</taxon>
        <taxon>Pseudomonadati</taxon>
        <taxon>Pseudomonadota</taxon>
        <taxon>Alphaproteobacteria</taxon>
        <taxon>Hyphomicrobiales</taxon>
        <taxon>Kaistiaceae</taxon>
        <taxon>Kaistia</taxon>
    </lineage>
</organism>
<dbReference type="Proteomes" id="UP001596150">
    <property type="component" value="Unassembled WGS sequence"/>
</dbReference>